<keyword evidence="19" id="KW-1185">Reference proteome</keyword>
<dbReference type="FunFam" id="2.60.40.150:FF:000106">
    <property type="entry name" value="extended synaptotagmin-1 isoform X1"/>
    <property type="match status" value="6"/>
</dbReference>
<keyword evidence="4" id="KW-0813">Transport</keyword>
<evidence type="ECO:0000256" key="8">
    <source>
        <dbReference type="ARBA" id="ARBA00022737"/>
    </source>
</evidence>
<dbReference type="GO" id="GO:0061817">
    <property type="term" value="P:endoplasmic reticulum-plasma membrane tethering"/>
    <property type="evidence" value="ECO:0007669"/>
    <property type="project" value="InterPro"/>
</dbReference>
<evidence type="ECO:0000256" key="5">
    <source>
        <dbReference type="ARBA" id="ARBA00022475"/>
    </source>
</evidence>
<dbReference type="GO" id="GO:0008429">
    <property type="term" value="F:phosphatidylethanolamine binding"/>
    <property type="evidence" value="ECO:0007669"/>
    <property type="project" value="TreeGrafter"/>
</dbReference>
<keyword evidence="9" id="KW-0256">Endoplasmic reticulum</keyword>
<evidence type="ECO:0000256" key="2">
    <source>
        <dbReference type="ARBA" id="ARBA00004477"/>
    </source>
</evidence>
<evidence type="ECO:0000259" key="16">
    <source>
        <dbReference type="PROSITE" id="PS50004"/>
    </source>
</evidence>
<evidence type="ECO:0000313" key="19">
    <source>
        <dbReference type="Proteomes" id="UP001152803"/>
    </source>
</evidence>
<feature type="region of interest" description="Disordered" evidence="15">
    <location>
        <begin position="942"/>
        <end position="969"/>
    </location>
</feature>
<feature type="domain" description="C2" evidence="16">
    <location>
        <begin position="760"/>
        <end position="876"/>
    </location>
</feature>
<keyword evidence="14" id="KW-0472">Membrane</keyword>
<feature type="domain" description="SMP-LTD" evidence="17">
    <location>
        <begin position="133"/>
        <end position="311"/>
    </location>
</feature>
<comment type="caution">
    <text evidence="18">The sequence shown here is derived from an EMBL/GenBank/DDBJ whole genome shotgun (WGS) entry which is preliminary data.</text>
</comment>
<gene>
    <name evidence="18" type="ORF">COCON_G00179900</name>
</gene>
<dbReference type="GO" id="GO:0005886">
    <property type="term" value="C:plasma membrane"/>
    <property type="evidence" value="ECO:0007669"/>
    <property type="project" value="UniProtKB-SubCell"/>
</dbReference>
<dbReference type="PANTHER" id="PTHR45761">
    <property type="entry name" value="EXTENDED SYNAPTOTAGMIN-LIKE PROTEIN 2, ISOFORM C"/>
    <property type="match status" value="1"/>
</dbReference>
<keyword evidence="5" id="KW-1003">Cell membrane</keyword>
<evidence type="ECO:0000256" key="12">
    <source>
        <dbReference type="ARBA" id="ARBA00023055"/>
    </source>
</evidence>
<comment type="subcellular location">
    <subcellularLocation>
        <location evidence="1">Cell membrane</location>
        <topology evidence="1">Peripheral membrane protein</topology>
    </subcellularLocation>
    <subcellularLocation>
        <location evidence="2">Endoplasmic reticulum membrane</location>
        <topology evidence="2">Multi-pass membrane protein</topology>
    </subcellularLocation>
</comment>
<feature type="domain" description="C2" evidence="16">
    <location>
        <begin position="2308"/>
        <end position="2424"/>
    </location>
</feature>
<dbReference type="EMBL" id="JAFJMO010000013">
    <property type="protein sequence ID" value="KAJ8258978.1"/>
    <property type="molecule type" value="Genomic_DNA"/>
</dbReference>
<dbReference type="Gene3D" id="2.60.40.150">
    <property type="entry name" value="C2 domain"/>
    <property type="match status" value="13"/>
</dbReference>
<dbReference type="OrthoDB" id="1029639at2759"/>
<evidence type="ECO:0000256" key="3">
    <source>
        <dbReference type="ARBA" id="ARBA00005867"/>
    </source>
</evidence>
<dbReference type="InterPro" id="IPR037752">
    <property type="entry name" value="C2C_KIAA1228"/>
</dbReference>
<dbReference type="FunFam" id="2.60.40.150:FF:000093">
    <property type="entry name" value="Extended synaptotagmin 3"/>
    <property type="match status" value="1"/>
</dbReference>
<dbReference type="InterPro" id="IPR000008">
    <property type="entry name" value="C2_dom"/>
</dbReference>
<dbReference type="InterPro" id="IPR031468">
    <property type="entry name" value="SMP_LBD"/>
</dbReference>
<feature type="compositionally biased region" description="Basic and acidic residues" evidence="15">
    <location>
        <begin position="1624"/>
        <end position="1639"/>
    </location>
</feature>
<evidence type="ECO:0000256" key="1">
    <source>
        <dbReference type="ARBA" id="ARBA00004202"/>
    </source>
</evidence>
<feature type="domain" description="C2" evidence="16">
    <location>
        <begin position="2474"/>
        <end position="2596"/>
    </location>
</feature>
<dbReference type="InterPro" id="IPR051634">
    <property type="entry name" value="Extended_Synaptotagmin"/>
</dbReference>
<feature type="compositionally biased region" description="Basic and acidic residues" evidence="15">
    <location>
        <begin position="2031"/>
        <end position="2040"/>
    </location>
</feature>
<protein>
    <recommendedName>
        <fullName evidence="20">Extended synaptotagmin-1</fullName>
    </recommendedName>
</protein>
<dbReference type="GO" id="GO:0031210">
    <property type="term" value="F:phosphatidylcholine binding"/>
    <property type="evidence" value="ECO:0007669"/>
    <property type="project" value="TreeGrafter"/>
</dbReference>
<dbReference type="Pfam" id="PF17047">
    <property type="entry name" value="SMP_LBD"/>
    <property type="match status" value="1"/>
</dbReference>
<accession>A0A9Q1D5L6</accession>
<evidence type="ECO:0000256" key="13">
    <source>
        <dbReference type="ARBA" id="ARBA00023121"/>
    </source>
</evidence>
<dbReference type="InterPro" id="IPR037733">
    <property type="entry name" value="Ext_Synaptotagmin_C2A"/>
</dbReference>
<dbReference type="GO" id="GO:0005509">
    <property type="term" value="F:calcium ion binding"/>
    <property type="evidence" value="ECO:0007669"/>
    <property type="project" value="TreeGrafter"/>
</dbReference>
<feature type="domain" description="C2" evidence="16">
    <location>
        <begin position="1831"/>
        <end position="1945"/>
    </location>
</feature>
<evidence type="ECO:0000259" key="17">
    <source>
        <dbReference type="PROSITE" id="PS51847"/>
    </source>
</evidence>
<feature type="compositionally biased region" description="Basic and acidic residues" evidence="15">
    <location>
        <begin position="1660"/>
        <end position="1669"/>
    </location>
</feature>
<sequence>MEKKPVTLPSGDAAPCGRKVSKPVDSAQCRAVAPDFGDMQPSKPPGVNAVSILWTFGKCLGALLPVYLAGYYRVSTSLVMFGLMVYSGWKHTRDAKLARLKSAMQLNDNEQEFTSSKMLKSKRDLPAWVNFPDVEKVEWLNKVLQQAWPFVGQYLEKLLVESIAPSIRASSAHLQTLNFTKIDLGGKAMKVVGVKAHTENDRGQVLLDLYISYVGDVEINVEVKRYFCNAGIKGMQLHGMLRVILEPLIGDVPIVGAVTMFFIRRPTLDINWTGLTNLLDIPGLNVKSDTLIMDAIASFLVLPNRLTVPLVPDLHVAQLRSPLPRGVVRVHLLEAENLAAKDNLMKGAFAGKSDPYAVVRVGTQTFTSRHVDNELNPKWRETYEVIVHEVPGQELEVEVYDKDPDQDDFLGRTKMDLGIVKKERIVDEWFPLKDVRSGRVHLRLEWLTLLPTTDQLDQVLERNKTLNLPSKTADPPSSAILAVYLDRAEELPMKKGNTDPSPVVQLSVEDITRESRTCYGTNNPVFEDAFTFFIQNPHNQEIDIQVKDTDRILSLGSLTIPLSHLLSRADLSMDQWFQLDEAGPASRIYINAVLRVLWMDAEAAELAHSHPYSQPEQTSPDPSFATEGVLRIHLVEAQNLIAKDKFMGGIVKGKSDPYVNIRVGGLAFRSRAIEKNLNPTWNELYEVVLTQVPGQEVQVDVFDEDMDQDDFMGRFKISLKDIITGQYTDEWFTLNDVKSGRVHLVLEWLPKVSDPDRLEQVLQFQSKQSYLNKAVPSAAVLFVYMDRAHGLPMKKSGKEPKVGAELVLSGTSHKTKVCDRSTSPQWDEAFYFLVHDPKRDMLTVKLTHTGDQPTGSLVLPVSELLSEPDLVLDRWLRLDGALFESQILLRTELKILDAKMVERGVVKEKLVGDADRTTSAEAKEGADPSIPIKEHLLLSSQEQGAPGGVSEVPSPPETRPSQTTPDPSFATEGLLRILLVEARNLVAKDKFMGKGKSDPYVNIRVGDKAFRSHVIEKNLNPTWNELYEVVLTPLSGQDVQVELYDKDVDKDDFLGRFSVSLNDIITSQYTDQWFVLNDVKSGRVHLVLEWLPKISDPDRLEQVLQFQSQQSYLNKAVPSAAVLFVYMDRAHGLPLKKSGKEPKVEAELVLGGTSHKTKVCDRSTSPQWDEAFYFLVHDPKHDTLILKLTHTGDQPTGSLVLPVRELLSEPGLVLDRWLNLDGVPPESQILLRAELKILDTKMAERGVVQEKVVGAADSTTSAEGEEEADTTLLIKEETSSAHREQALVPGEDEQGRAVEVTPLVVSEVPSPPETRPSQTTPDPSFATEGLLRILLVEARNLVAKDKFMGKGKSDPYVNICVGDKAFRSHVIEKNLNPTWNELYEVVLTPLPGQDVQVELYDKDVDKDDFLGRFSVSLNDIITSQYTDQWFTLNDVKSGRVHLVLEWLPKVSDPDRLEQVLQFQSQQSYLNKAVPSAAVLFVYMDCAHGLPLKKSGKEPKVEAELVLGETSHKTKVCDRSTSPQWDEAFHFLVHDPKYDALIVKLTHTGDQPTGSLVLPVRELLSEPGLVLDRWLSLDGVPPESQILLRAELKILDTKMKEHGVLQEELVGAAEEEEEAEPALPVKEETSPSNQEQERLKAGPTRGAPSEPITPHLPVSVPERHEEERASEVAPAGVSEVRSPPETRPQQTTPDPSFATEGLLRIILVEARNLVAKDKFMGKGHSDPYVNIRVGDKSFRSHVIEKNLNPTWNELYEVVLTPLSGQDVQVELYDKDVGQDDFLGRFKVSLRDIITSQYVDQWFTLNDVKSGLVHLVLEWLPKVSDPDRLEQVLQFQSQQSYLNKAVPSAAVLFVYMDRAHGLPLKKSGKEPKVEAELVVGKTSHKTKVCDRSTSPQWDETFYFLVHDPKMDTLLVRLTHTEDQPTGSLVLPVRELLSEPGLVLDRWLNLDGVPPESQILLRAELKILDTKMKEHGVLQEELVGAAEEEEEAEPTLPVKEETSPSNQEQECLKAGPTRGAPSEPITPHLPVSVPERHEEERASEVAPGGVSEVSSPPEIRPQQITPDPSFATELLDTKMAERGVVREELVGAAQEEEEEEPTPPIKEDHQEQEWFKAGPAQGAGEKDPSSTLVTPHTPVSVPEEDEEKRAVVPGWVSVPSPSITRPQQTAPDASFASEGVLRIILLEAQNLVAKDNLMGGMVKGKSDPYVNIHIGGVGFRSRVIDKDLNPTWNELYEVILTPLSGQEVKFELYDKDLDSDDFLGRFNVRLGDIIRSQYTDQWFTLNDVKSGRVHLVLEWLPKVSDPDRLEQVLQFQSLQSYLNKAVPSAAVLFVYMDRAHGLPLKKSGKEPKVGAELVLLGTSHKTKVCDRSISPQWKEAFHFLVHDPNHDMLVVKLTHTGDQPTGSLVLPVRQLLSEPGLVLDRWLSLDGVSPGSQILLRAELKILDTKMVETGGLQGALASGAAAKRLRPDGQEERGQVKLSLSYLTKERKLAITVHACRHLAAGGREVSDPYVSLILLPDKNKATKRKTSVKKREVSPEYNERFDFSLSLEEARRRQLDLSVKNTVSFMNRDREVIGKVQLDLSQIDLASGVTQWYELKEEAG</sequence>
<reference evidence="18" key="1">
    <citation type="journal article" date="2023" name="Science">
        <title>Genome structures resolve the early diversification of teleost fishes.</title>
        <authorList>
            <person name="Parey E."/>
            <person name="Louis A."/>
            <person name="Montfort J."/>
            <person name="Bouchez O."/>
            <person name="Roques C."/>
            <person name="Iampietro C."/>
            <person name="Lluch J."/>
            <person name="Castinel A."/>
            <person name="Donnadieu C."/>
            <person name="Desvignes T."/>
            <person name="Floi Bucao C."/>
            <person name="Jouanno E."/>
            <person name="Wen M."/>
            <person name="Mejri S."/>
            <person name="Dirks R."/>
            <person name="Jansen H."/>
            <person name="Henkel C."/>
            <person name="Chen W.J."/>
            <person name="Zahm M."/>
            <person name="Cabau C."/>
            <person name="Klopp C."/>
            <person name="Thompson A.W."/>
            <person name="Robinson-Rechavi M."/>
            <person name="Braasch I."/>
            <person name="Lecointre G."/>
            <person name="Bobe J."/>
            <person name="Postlethwait J.H."/>
            <person name="Berthelot C."/>
            <person name="Roest Crollius H."/>
            <person name="Guiguen Y."/>
        </authorList>
    </citation>
    <scope>NUCLEOTIDE SEQUENCE</scope>
    <source>
        <strain evidence="18">Concon-B</strain>
    </source>
</reference>
<feature type="region of interest" description="Disordered" evidence="15">
    <location>
        <begin position="1"/>
        <end position="20"/>
    </location>
</feature>
<name>A0A9Q1D5L6_CONCO</name>
<dbReference type="SMART" id="SM00239">
    <property type="entry name" value="C2"/>
    <property type="match status" value="13"/>
</dbReference>
<feature type="domain" description="C2" evidence="16">
    <location>
        <begin position="1682"/>
        <end position="1801"/>
    </location>
</feature>
<evidence type="ECO:0000256" key="10">
    <source>
        <dbReference type="ARBA" id="ARBA00022837"/>
    </source>
</evidence>
<dbReference type="FunFam" id="2.60.40.150:FF:000025">
    <property type="entry name" value="Extended synaptotagmin 2"/>
    <property type="match status" value="6"/>
</dbReference>
<dbReference type="CDD" id="cd04030">
    <property type="entry name" value="C2C_KIAA1228"/>
    <property type="match status" value="1"/>
</dbReference>
<dbReference type="InterPro" id="IPR035892">
    <property type="entry name" value="C2_domain_sf"/>
</dbReference>
<feature type="domain" description="C2" evidence="16">
    <location>
        <begin position="955"/>
        <end position="1074"/>
    </location>
</feature>
<evidence type="ECO:0000256" key="4">
    <source>
        <dbReference type="ARBA" id="ARBA00022448"/>
    </source>
</evidence>
<dbReference type="CDD" id="cd08391">
    <property type="entry name" value="C2A_C2C_Synaptotagmin_like"/>
    <property type="match status" value="6"/>
</dbReference>
<evidence type="ECO:0000313" key="18">
    <source>
        <dbReference type="EMBL" id="KAJ8258978.1"/>
    </source>
</evidence>
<dbReference type="PANTHER" id="PTHR45761:SF7">
    <property type="entry name" value="EXTENDED SYNAPTOTAGMIN-1 ISOFORM X1"/>
    <property type="match status" value="1"/>
</dbReference>
<dbReference type="SUPFAM" id="SSF49562">
    <property type="entry name" value="C2 domain (Calcium/lipid-binding domain, CaLB)"/>
    <property type="match status" value="13"/>
</dbReference>
<feature type="domain" description="C2" evidence="16">
    <location>
        <begin position="1104"/>
        <end position="1218"/>
    </location>
</feature>
<dbReference type="InterPro" id="IPR039010">
    <property type="entry name" value="Synaptotagmin_SMP"/>
</dbReference>
<dbReference type="Proteomes" id="UP001152803">
    <property type="component" value="Unassembled WGS sequence"/>
</dbReference>
<keyword evidence="13" id="KW-0446">Lipid-binding</keyword>
<keyword evidence="11" id="KW-1133">Transmembrane helix</keyword>
<dbReference type="CDD" id="cd04050">
    <property type="entry name" value="C2B_Synaptotagmin-like"/>
    <property type="match status" value="6"/>
</dbReference>
<dbReference type="GO" id="GO:0005789">
    <property type="term" value="C:endoplasmic reticulum membrane"/>
    <property type="evidence" value="ECO:0007669"/>
    <property type="project" value="UniProtKB-SubCell"/>
</dbReference>
<feature type="domain" description="C2" evidence="16">
    <location>
        <begin position="1311"/>
        <end position="1430"/>
    </location>
</feature>
<dbReference type="PROSITE" id="PS51847">
    <property type="entry name" value="SMP"/>
    <property type="match status" value="1"/>
</dbReference>
<feature type="domain" description="C2" evidence="16">
    <location>
        <begin position="2156"/>
        <end position="2280"/>
    </location>
</feature>
<feature type="domain" description="C2" evidence="16">
    <location>
        <begin position="1460"/>
        <end position="1574"/>
    </location>
</feature>
<proteinExistence type="inferred from homology"/>
<feature type="region of interest" description="Disordered" evidence="15">
    <location>
        <begin position="1610"/>
        <end position="1695"/>
    </location>
</feature>
<dbReference type="InterPro" id="IPR037749">
    <property type="entry name" value="Ext_Synaptotagmin_C2B"/>
</dbReference>
<evidence type="ECO:0000256" key="7">
    <source>
        <dbReference type="ARBA" id="ARBA00022723"/>
    </source>
</evidence>
<dbReference type="Pfam" id="PF00168">
    <property type="entry name" value="C2"/>
    <property type="match status" value="13"/>
</dbReference>
<keyword evidence="6" id="KW-0812">Transmembrane</keyword>
<evidence type="ECO:0000256" key="14">
    <source>
        <dbReference type="ARBA" id="ARBA00023136"/>
    </source>
</evidence>
<comment type="similarity">
    <text evidence="3">Belongs to the extended synaptotagmin family.</text>
</comment>
<keyword evidence="7" id="KW-0479">Metal-binding</keyword>
<feature type="region of interest" description="Disordered" evidence="15">
    <location>
        <begin position="2088"/>
        <end position="2107"/>
    </location>
</feature>
<dbReference type="PROSITE" id="PS50004">
    <property type="entry name" value="C2"/>
    <property type="match status" value="13"/>
</dbReference>
<dbReference type="GO" id="GO:0035091">
    <property type="term" value="F:phosphatidylinositol binding"/>
    <property type="evidence" value="ECO:0007669"/>
    <property type="project" value="TreeGrafter"/>
</dbReference>
<keyword evidence="12" id="KW-0445">Lipid transport</keyword>
<feature type="region of interest" description="Disordered" evidence="15">
    <location>
        <begin position="2115"/>
        <end position="2147"/>
    </location>
</feature>
<keyword evidence="8" id="KW-0677">Repeat</keyword>
<dbReference type="GO" id="GO:0005544">
    <property type="term" value="F:calcium-dependent phospholipid binding"/>
    <property type="evidence" value="ECO:0007669"/>
    <property type="project" value="TreeGrafter"/>
</dbReference>
<organism evidence="18 19">
    <name type="scientific">Conger conger</name>
    <name type="common">Conger eel</name>
    <name type="synonym">Muraena conger</name>
    <dbReference type="NCBI Taxonomy" id="82655"/>
    <lineage>
        <taxon>Eukaryota</taxon>
        <taxon>Metazoa</taxon>
        <taxon>Chordata</taxon>
        <taxon>Craniata</taxon>
        <taxon>Vertebrata</taxon>
        <taxon>Euteleostomi</taxon>
        <taxon>Actinopterygii</taxon>
        <taxon>Neopterygii</taxon>
        <taxon>Teleostei</taxon>
        <taxon>Anguilliformes</taxon>
        <taxon>Congridae</taxon>
        <taxon>Conger</taxon>
    </lineage>
</organism>
<feature type="domain" description="C2" evidence="16">
    <location>
        <begin position="462"/>
        <end position="589"/>
    </location>
</feature>
<evidence type="ECO:0000256" key="11">
    <source>
        <dbReference type="ARBA" id="ARBA00022989"/>
    </source>
</evidence>
<feature type="domain" description="C2" evidence="16">
    <location>
        <begin position="310"/>
        <end position="430"/>
    </location>
</feature>
<evidence type="ECO:0008006" key="20">
    <source>
        <dbReference type="Google" id="ProtNLM"/>
    </source>
</evidence>
<dbReference type="GO" id="GO:0006869">
    <property type="term" value="P:lipid transport"/>
    <property type="evidence" value="ECO:0007669"/>
    <property type="project" value="UniProtKB-KW"/>
</dbReference>
<keyword evidence="10" id="KW-0106">Calcium</keyword>
<evidence type="ECO:0000256" key="15">
    <source>
        <dbReference type="SAM" id="MobiDB-lite"/>
    </source>
</evidence>
<feature type="domain" description="C2" evidence="16">
    <location>
        <begin position="610"/>
        <end position="732"/>
    </location>
</feature>
<feature type="region of interest" description="Disordered" evidence="15">
    <location>
        <begin position="1979"/>
        <end position="2064"/>
    </location>
</feature>
<evidence type="ECO:0000256" key="6">
    <source>
        <dbReference type="ARBA" id="ARBA00022692"/>
    </source>
</evidence>
<evidence type="ECO:0000256" key="9">
    <source>
        <dbReference type="ARBA" id="ARBA00022824"/>
    </source>
</evidence>